<dbReference type="Gene3D" id="3.30.200.20">
    <property type="entry name" value="Phosphorylase Kinase, domain 1"/>
    <property type="match status" value="1"/>
</dbReference>
<dbReference type="eggNOG" id="KOG0659">
    <property type="taxonomic scope" value="Eukaryota"/>
</dbReference>
<comment type="catalytic activity">
    <reaction evidence="8">
        <text>L-threonyl-[protein] + ATP = O-phospho-L-threonyl-[protein] + ADP + H(+)</text>
        <dbReference type="Rhea" id="RHEA:46608"/>
        <dbReference type="Rhea" id="RHEA-COMP:11060"/>
        <dbReference type="Rhea" id="RHEA-COMP:11605"/>
        <dbReference type="ChEBI" id="CHEBI:15378"/>
        <dbReference type="ChEBI" id="CHEBI:30013"/>
        <dbReference type="ChEBI" id="CHEBI:30616"/>
        <dbReference type="ChEBI" id="CHEBI:61977"/>
        <dbReference type="ChEBI" id="CHEBI:456216"/>
        <dbReference type="EC" id="2.7.11.22"/>
    </reaction>
</comment>
<dbReference type="SUPFAM" id="SSF56112">
    <property type="entry name" value="Protein kinase-like (PK-like)"/>
    <property type="match status" value="1"/>
</dbReference>
<comment type="catalytic activity">
    <reaction evidence="9">
        <text>L-seryl-[protein] + ATP = O-phospho-L-seryl-[protein] + ADP + H(+)</text>
        <dbReference type="Rhea" id="RHEA:17989"/>
        <dbReference type="Rhea" id="RHEA-COMP:9863"/>
        <dbReference type="Rhea" id="RHEA-COMP:11604"/>
        <dbReference type="ChEBI" id="CHEBI:15378"/>
        <dbReference type="ChEBI" id="CHEBI:29999"/>
        <dbReference type="ChEBI" id="CHEBI:30616"/>
        <dbReference type="ChEBI" id="CHEBI:83421"/>
        <dbReference type="ChEBI" id="CHEBI:456216"/>
        <dbReference type="EC" id="2.7.11.22"/>
    </reaction>
</comment>
<dbReference type="GO" id="GO:0045944">
    <property type="term" value="P:positive regulation of transcription by RNA polymerase II"/>
    <property type="evidence" value="ECO:0007669"/>
    <property type="project" value="TreeGrafter"/>
</dbReference>
<feature type="compositionally biased region" description="Basic and acidic residues" evidence="14">
    <location>
        <begin position="355"/>
        <end position="377"/>
    </location>
</feature>
<accession>A0A177ADS0</accession>
<evidence type="ECO:0000313" key="16">
    <source>
        <dbReference type="EMBL" id="OAF60217.1"/>
    </source>
</evidence>
<evidence type="ECO:0000256" key="8">
    <source>
        <dbReference type="ARBA" id="ARBA00047811"/>
    </source>
</evidence>
<gene>
    <name evidence="16" type="primary">KIN28_1</name>
    <name evidence="16" type="ORF">VC83_02948</name>
</gene>
<feature type="domain" description="Protein kinase" evidence="15">
    <location>
        <begin position="61"/>
        <end position="350"/>
    </location>
</feature>
<proteinExistence type="inferred from homology"/>
<dbReference type="Gene3D" id="1.10.510.10">
    <property type="entry name" value="Transferase(Phosphotransferase) domain 1"/>
    <property type="match status" value="1"/>
</dbReference>
<dbReference type="GO" id="GO:0070985">
    <property type="term" value="C:transcription factor TFIIK complex"/>
    <property type="evidence" value="ECO:0007669"/>
    <property type="project" value="InterPro"/>
</dbReference>
<evidence type="ECO:0000256" key="11">
    <source>
        <dbReference type="PIRSR" id="PIRSR637770-2"/>
    </source>
</evidence>
<evidence type="ECO:0000256" key="10">
    <source>
        <dbReference type="PIRSR" id="PIRSR637770-1"/>
    </source>
</evidence>
<dbReference type="GO" id="GO:0004693">
    <property type="term" value="F:cyclin-dependent protein serine/threonine kinase activity"/>
    <property type="evidence" value="ECO:0007669"/>
    <property type="project" value="UniProtKB-EC"/>
</dbReference>
<dbReference type="PANTHER" id="PTHR24056:SF0">
    <property type="entry name" value="CYCLIN-DEPENDENT KINASE 7"/>
    <property type="match status" value="1"/>
</dbReference>
<keyword evidence="6 16" id="KW-0418">Kinase</keyword>
<feature type="active site" description="Proton acceptor" evidence="10">
    <location>
        <position position="188"/>
    </location>
</feature>
<comment type="similarity">
    <text evidence="1">Belongs to the protein kinase superfamily. CMGC Ser/Thr protein kinase family. CDC2/CDKX subfamily.</text>
</comment>
<dbReference type="CDD" id="cd07841">
    <property type="entry name" value="STKc_CDK7"/>
    <property type="match status" value="1"/>
</dbReference>
<evidence type="ECO:0000256" key="1">
    <source>
        <dbReference type="ARBA" id="ARBA00006485"/>
    </source>
</evidence>
<dbReference type="EMBL" id="KV441392">
    <property type="protein sequence ID" value="OAF60217.1"/>
    <property type="molecule type" value="Genomic_DNA"/>
</dbReference>
<dbReference type="Pfam" id="PF00069">
    <property type="entry name" value="Pkinase"/>
    <property type="match status" value="1"/>
</dbReference>
<evidence type="ECO:0000256" key="6">
    <source>
        <dbReference type="ARBA" id="ARBA00022777"/>
    </source>
</evidence>
<dbReference type="InterPro" id="IPR000719">
    <property type="entry name" value="Prot_kinase_dom"/>
</dbReference>
<keyword evidence="7 11" id="KW-0067">ATP-binding</keyword>
<dbReference type="SMART" id="SM00220">
    <property type="entry name" value="S_TKc"/>
    <property type="match status" value="1"/>
</dbReference>
<evidence type="ECO:0000256" key="9">
    <source>
        <dbReference type="ARBA" id="ARBA00048367"/>
    </source>
</evidence>
<evidence type="ECO:0000256" key="3">
    <source>
        <dbReference type="ARBA" id="ARBA00022553"/>
    </source>
</evidence>
<feature type="binding site" evidence="11">
    <location>
        <position position="91"/>
    </location>
    <ligand>
        <name>ATP</name>
        <dbReference type="ChEBI" id="CHEBI:30616"/>
    </ligand>
</feature>
<keyword evidence="4" id="KW-0808">Transferase</keyword>
<organism evidence="16">
    <name type="scientific">Pseudogymnoascus destructans</name>
    <dbReference type="NCBI Taxonomy" id="655981"/>
    <lineage>
        <taxon>Eukaryota</taxon>
        <taxon>Fungi</taxon>
        <taxon>Dikarya</taxon>
        <taxon>Ascomycota</taxon>
        <taxon>Pezizomycotina</taxon>
        <taxon>Leotiomycetes</taxon>
        <taxon>Thelebolales</taxon>
        <taxon>Thelebolaceae</taxon>
        <taxon>Pseudogymnoascus</taxon>
    </lineage>
</organism>
<sequence length="445" mass="48557">MALSPLIVGAPGADQGRSPAGARSKLFAAAKAQNSSVNASPIPEAAPDLAEQLNMKEKAKYIKGKKLGEGTYANVYLGTLRSDPTHFVAIKKIKIQAEYTEGLAPDAVRELKHLQELSHPNIITLHSVFSSRDQNLNLVLEFLPLGDLEMLIKDVEGVRYGAADIKAWMGMLSRAVWFCHANAVLHRDIKPNNLLIAADGMVKLADFGLARAFADPYKQMTSNVITRWYRPPELLFGARHYSGAVDIWAVGLVFAELLIRTPYLAGDTEVHQISLICQAIGTPTEEVWPGVGKLPEYTVPEPPNPVRGRETYLGTFGTAGQEGVDLLMAMLVLDPRARITAQAVLEHPWWSCEPRPTRKEDLPRKGGGGKRQDEHESAALTPQIANQTSQSLQLLDEMTFARKLILATQSPYPSSSSISFLLFPPARLNATTSKPGDAGAFSETC</sequence>
<dbReference type="InterPro" id="IPR017441">
    <property type="entry name" value="Protein_kinase_ATP_BS"/>
</dbReference>
<dbReference type="InterPro" id="IPR037770">
    <property type="entry name" value="CDK7"/>
</dbReference>
<evidence type="ECO:0000256" key="14">
    <source>
        <dbReference type="SAM" id="MobiDB-lite"/>
    </source>
</evidence>
<name>A0A177ADS0_9PEZI</name>
<dbReference type="AlphaFoldDB" id="A0A177ADS0"/>
<dbReference type="PROSITE" id="PS50011">
    <property type="entry name" value="PROTEIN_KINASE_DOM"/>
    <property type="match status" value="1"/>
</dbReference>
<dbReference type="PROSITE" id="PS00107">
    <property type="entry name" value="PROTEIN_KINASE_ATP"/>
    <property type="match status" value="1"/>
</dbReference>
<keyword evidence="3" id="KW-0597">Phosphoprotein</keyword>
<dbReference type="GeneID" id="36286025"/>
<dbReference type="RefSeq" id="XP_024325499.1">
    <property type="nucleotide sequence ID" value="XM_024466598.1"/>
</dbReference>
<evidence type="ECO:0000256" key="4">
    <source>
        <dbReference type="ARBA" id="ARBA00022679"/>
    </source>
</evidence>
<dbReference type="PANTHER" id="PTHR24056">
    <property type="entry name" value="CELL DIVISION PROTEIN KINASE"/>
    <property type="match status" value="1"/>
</dbReference>
<dbReference type="GO" id="GO:0005524">
    <property type="term" value="F:ATP binding"/>
    <property type="evidence" value="ECO:0007669"/>
    <property type="project" value="UniProtKB-UniRule"/>
</dbReference>
<dbReference type="InterPro" id="IPR011009">
    <property type="entry name" value="Kinase-like_dom_sf"/>
</dbReference>
<dbReference type="InterPro" id="IPR008271">
    <property type="entry name" value="Ser/Thr_kinase_AS"/>
</dbReference>
<dbReference type="OrthoDB" id="1732493at2759"/>
<dbReference type="FunFam" id="1.10.510.10:FF:000624">
    <property type="entry name" value="Mitogen-activated protein kinase"/>
    <property type="match status" value="1"/>
</dbReference>
<reference evidence="16" key="1">
    <citation type="submission" date="2016-03" db="EMBL/GenBank/DDBJ databases">
        <title>Updated assembly of Pseudogymnoascus destructans, the fungus causing white-nose syndrome of bats.</title>
        <authorList>
            <person name="Palmer J.M."/>
            <person name="Drees K.P."/>
            <person name="Foster J.T."/>
            <person name="Lindner D.L."/>
        </authorList>
    </citation>
    <scope>NUCLEOTIDE SEQUENCE [LARGE SCALE GENOMIC DNA]</scope>
    <source>
        <strain evidence="16">20631-21</strain>
    </source>
</reference>
<evidence type="ECO:0000256" key="13">
    <source>
        <dbReference type="RuleBase" id="RU000304"/>
    </source>
</evidence>
<feature type="region of interest" description="Disordered" evidence="14">
    <location>
        <begin position="352"/>
        <end position="385"/>
    </location>
</feature>
<dbReference type="VEuPathDB" id="FungiDB:GMDG_08446"/>
<evidence type="ECO:0000256" key="2">
    <source>
        <dbReference type="ARBA" id="ARBA00022527"/>
    </source>
</evidence>
<evidence type="ECO:0000256" key="12">
    <source>
        <dbReference type="PROSITE-ProRule" id="PRU10141"/>
    </source>
</evidence>
<dbReference type="InterPro" id="IPR050108">
    <property type="entry name" value="CDK"/>
</dbReference>
<dbReference type="GO" id="GO:0008353">
    <property type="term" value="F:RNA polymerase II CTD heptapeptide repeat kinase activity"/>
    <property type="evidence" value="ECO:0007669"/>
    <property type="project" value="InterPro"/>
</dbReference>
<feature type="binding site" evidence="11">
    <location>
        <begin position="67"/>
        <end position="75"/>
    </location>
    <ligand>
        <name>ATP</name>
        <dbReference type="ChEBI" id="CHEBI:30616"/>
    </ligand>
</feature>
<feature type="binding site" evidence="12">
    <location>
        <position position="92"/>
    </location>
    <ligand>
        <name>ATP</name>
        <dbReference type="ChEBI" id="CHEBI:30616"/>
    </ligand>
</feature>
<dbReference type="Proteomes" id="UP000077154">
    <property type="component" value="Unassembled WGS sequence"/>
</dbReference>
<dbReference type="PROSITE" id="PS00108">
    <property type="entry name" value="PROTEIN_KINASE_ST"/>
    <property type="match status" value="1"/>
</dbReference>
<evidence type="ECO:0000256" key="5">
    <source>
        <dbReference type="ARBA" id="ARBA00022741"/>
    </source>
</evidence>
<evidence type="ECO:0000256" key="7">
    <source>
        <dbReference type="ARBA" id="ARBA00022840"/>
    </source>
</evidence>
<keyword evidence="2 13" id="KW-0723">Serine/threonine-protein kinase</keyword>
<evidence type="ECO:0000259" key="15">
    <source>
        <dbReference type="PROSITE" id="PS50011"/>
    </source>
</evidence>
<dbReference type="GO" id="GO:0005737">
    <property type="term" value="C:cytoplasm"/>
    <property type="evidence" value="ECO:0007669"/>
    <property type="project" value="TreeGrafter"/>
</dbReference>
<keyword evidence="5 11" id="KW-0547">Nucleotide-binding</keyword>
<protein>
    <submittedName>
        <fullName evidence="16">TFIIH complex serine/threonine-protein kinase subunit kin28</fullName>
    </submittedName>
</protein>